<evidence type="ECO:0000256" key="6">
    <source>
        <dbReference type="ARBA" id="ARBA00023065"/>
    </source>
</evidence>
<feature type="transmembrane region" description="Helical" evidence="8">
    <location>
        <begin position="310"/>
        <end position="338"/>
    </location>
</feature>
<dbReference type="PANTHER" id="PTHR32024:SF1">
    <property type="entry name" value="KTR SYSTEM POTASSIUM UPTAKE PROTEIN B"/>
    <property type="match status" value="1"/>
</dbReference>
<reference evidence="10" key="1">
    <citation type="submission" date="2016-10" db="EMBL/GenBank/DDBJ databases">
        <authorList>
            <person name="Varghese N."/>
            <person name="Submissions S."/>
        </authorList>
    </citation>
    <scope>NUCLEOTIDE SEQUENCE [LARGE SCALE GENOMIC DNA]</scope>
    <source>
        <strain evidence="10">DSM 45079</strain>
    </source>
</reference>
<evidence type="ECO:0000256" key="1">
    <source>
        <dbReference type="ARBA" id="ARBA00004651"/>
    </source>
</evidence>
<feature type="transmembrane region" description="Helical" evidence="8">
    <location>
        <begin position="137"/>
        <end position="158"/>
    </location>
</feature>
<feature type="transmembrane region" description="Helical" evidence="8">
    <location>
        <begin position="362"/>
        <end position="382"/>
    </location>
</feature>
<evidence type="ECO:0000313" key="9">
    <source>
        <dbReference type="EMBL" id="SDU74587.1"/>
    </source>
</evidence>
<dbReference type="STRING" id="419479.SAMN04488563_4774"/>
<accession>A0A1H2L0L4</accession>
<feature type="transmembrane region" description="Helical" evidence="8">
    <location>
        <begin position="86"/>
        <end position="111"/>
    </location>
</feature>
<dbReference type="RefSeq" id="WP_197683281.1">
    <property type="nucleotide sequence ID" value="NZ_LBMC01000018.1"/>
</dbReference>
<dbReference type="GO" id="GO:0030001">
    <property type="term" value="P:metal ion transport"/>
    <property type="evidence" value="ECO:0007669"/>
    <property type="project" value="UniProtKB-ARBA"/>
</dbReference>
<keyword evidence="3" id="KW-1003">Cell membrane</keyword>
<dbReference type="EMBL" id="LT629791">
    <property type="protein sequence ID" value="SDU74587.1"/>
    <property type="molecule type" value="Genomic_DNA"/>
</dbReference>
<evidence type="ECO:0000256" key="2">
    <source>
        <dbReference type="ARBA" id="ARBA00022448"/>
    </source>
</evidence>
<dbReference type="AlphaFoldDB" id="A0A1H2L0L4"/>
<sequence>MGWARRPDGRGGAIRRPRRPQPAQVVVVAFAAVVIAGTLLLMLPIAREGPGSAPPLVALFTSTSATCVTGLIVVDTPTYWSTFGEVVILGLIQVGGFGIMTLGSLLVVLVARRIGLRTRLTAATESKGLDRTDVRRVVLGVAAVTATFELTVGTILTARLTTQHDEPLGQAAYHGFFHAIASFNNVGFSLYSTNLMGFVGDPVIFLPIAVSVICAGLGFPALLELRHRWRSPRRWTLHTQLTVVISGLLLVAGTAYTAATEWRNAATFGPLDGTDRVFAAFFHSSVTRTAGFNTVDVTQMTDATWLGTDVLMFIGGGSAGTAGGIKVTTFALLFYAIFSEIRGDPTVHVLGRRISEQAQRQALTVALLAIAVVMVPTVALVATTRFGLDEVLLEVTSAFSTAGLSAGITPQLPAGGQLLLVFIMFIGRVGTVTLASALVLRQRTRLYERPEERPIIG</sequence>
<keyword evidence="5 8" id="KW-1133">Transmembrane helix</keyword>
<feature type="transmembrane region" description="Helical" evidence="8">
    <location>
        <begin position="204"/>
        <end position="223"/>
    </location>
</feature>
<feature type="transmembrane region" description="Helical" evidence="8">
    <location>
        <begin position="235"/>
        <end position="259"/>
    </location>
</feature>
<protein>
    <submittedName>
        <fullName evidence="9">Trk-type K+ transport system, membrane component</fullName>
    </submittedName>
</protein>
<evidence type="ECO:0000313" key="10">
    <source>
        <dbReference type="Proteomes" id="UP000182977"/>
    </source>
</evidence>
<dbReference type="PANTHER" id="PTHR32024">
    <property type="entry name" value="TRK SYSTEM POTASSIUM UPTAKE PROTEIN TRKG-RELATED"/>
    <property type="match status" value="1"/>
</dbReference>
<feature type="transmembrane region" description="Helical" evidence="8">
    <location>
        <begin position="418"/>
        <end position="440"/>
    </location>
</feature>
<keyword evidence="4 8" id="KW-0812">Transmembrane</keyword>
<gene>
    <name evidence="9" type="ORF">SAMN04488563_4774</name>
</gene>
<evidence type="ECO:0000256" key="5">
    <source>
        <dbReference type="ARBA" id="ARBA00022989"/>
    </source>
</evidence>
<evidence type="ECO:0000256" key="3">
    <source>
        <dbReference type="ARBA" id="ARBA00022475"/>
    </source>
</evidence>
<proteinExistence type="predicted"/>
<feature type="transmembrane region" description="Helical" evidence="8">
    <location>
        <begin position="23"/>
        <end position="43"/>
    </location>
</feature>
<keyword evidence="10" id="KW-1185">Reference proteome</keyword>
<evidence type="ECO:0000256" key="4">
    <source>
        <dbReference type="ARBA" id="ARBA00022692"/>
    </source>
</evidence>
<keyword evidence="7 8" id="KW-0472">Membrane</keyword>
<evidence type="ECO:0000256" key="8">
    <source>
        <dbReference type="SAM" id="Phobius"/>
    </source>
</evidence>
<dbReference type="Proteomes" id="UP000182977">
    <property type="component" value="Chromosome I"/>
</dbReference>
<keyword evidence="6" id="KW-0406">Ion transport</keyword>
<evidence type="ECO:0000256" key="7">
    <source>
        <dbReference type="ARBA" id="ARBA00023136"/>
    </source>
</evidence>
<name>A0A1H2L0L4_9ACTN</name>
<keyword evidence="2" id="KW-0813">Transport</keyword>
<organism evidence="9 10">
    <name type="scientific">Jiangella alkaliphila</name>
    <dbReference type="NCBI Taxonomy" id="419479"/>
    <lineage>
        <taxon>Bacteria</taxon>
        <taxon>Bacillati</taxon>
        <taxon>Actinomycetota</taxon>
        <taxon>Actinomycetes</taxon>
        <taxon>Jiangellales</taxon>
        <taxon>Jiangellaceae</taxon>
        <taxon>Jiangella</taxon>
    </lineage>
</organism>
<dbReference type="GO" id="GO:0008324">
    <property type="term" value="F:monoatomic cation transmembrane transporter activity"/>
    <property type="evidence" value="ECO:0007669"/>
    <property type="project" value="InterPro"/>
</dbReference>
<dbReference type="Pfam" id="PF02386">
    <property type="entry name" value="TrkH"/>
    <property type="match status" value="1"/>
</dbReference>
<dbReference type="GO" id="GO:0005886">
    <property type="term" value="C:plasma membrane"/>
    <property type="evidence" value="ECO:0007669"/>
    <property type="project" value="UniProtKB-SubCell"/>
</dbReference>
<dbReference type="InterPro" id="IPR003445">
    <property type="entry name" value="Cat_transpt"/>
</dbReference>
<comment type="subcellular location">
    <subcellularLocation>
        <location evidence="1">Cell membrane</location>
        <topology evidence="1">Multi-pass membrane protein</topology>
    </subcellularLocation>
</comment>